<accession>A0AAD9MU30</accession>
<evidence type="ECO:0000313" key="1">
    <source>
        <dbReference type="EMBL" id="KAK2144158.1"/>
    </source>
</evidence>
<protein>
    <submittedName>
        <fullName evidence="1">Uncharacterized protein</fullName>
    </submittedName>
</protein>
<keyword evidence="2" id="KW-1185">Reference proteome</keyword>
<sequence>MRGTRADRRHSGQYSIVTLRLGALCLQRKMLPSGRDRLPRGTAPCIRPRLLWMPRQKIHLDTLIRLRMVRDRNGTKPSRNCLLLPNTKRISRSSGQLHTVPWVD</sequence>
<dbReference type="AlphaFoldDB" id="A0AAD9MU30"/>
<dbReference type="Proteomes" id="UP001208570">
    <property type="component" value="Unassembled WGS sequence"/>
</dbReference>
<organism evidence="1 2">
    <name type="scientific">Paralvinella palmiformis</name>
    <dbReference type="NCBI Taxonomy" id="53620"/>
    <lineage>
        <taxon>Eukaryota</taxon>
        <taxon>Metazoa</taxon>
        <taxon>Spiralia</taxon>
        <taxon>Lophotrochozoa</taxon>
        <taxon>Annelida</taxon>
        <taxon>Polychaeta</taxon>
        <taxon>Sedentaria</taxon>
        <taxon>Canalipalpata</taxon>
        <taxon>Terebellida</taxon>
        <taxon>Terebelliformia</taxon>
        <taxon>Alvinellidae</taxon>
        <taxon>Paralvinella</taxon>
    </lineage>
</organism>
<evidence type="ECO:0000313" key="2">
    <source>
        <dbReference type="Proteomes" id="UP001208570"/>
    </source>
</evidence>
<reference evidence="1" key="1">
    <citation type="journal article" date="2023" name="Mol. Biol. Evol.">
        <title>Third-Generation Sequencing Reveals the Adaptive Role of the Epigenome in Three Deep-Sea Polychaetes.</title>
        <authorList>
            <person name="Perez M."/>
            <person name="Aroh O."/>
            <person name="Sun Y."/>
            <person name="Lan Y."/>
            <person name="Juniper S.K."/>
            <person name="Young C.R."/>
            <person name="Angers B."/>
            <person name="Qian P.Y."/>
        </authorList>
    </citation>
    <scope>NUCLEOTIDE SEQUENCE</scope>
    <source>
        <strain evidence="1">P08H-3</strain>
    </source>
</reference>
<comment type="caution">
    <text evidence="1">The sequence shown here is derived from an EMBL/GenBank/DDBJ whole genome shotgun (WGS) entry which is preliminary data.</text>
</comment>
<dbReference type="EMBL" id="JAODUP010000781">
    <property type="protein sequence ID" value="KAK2144158.1"/>
    <property type="molecule type" value="Genomic_DNA"/>
</dbReference>
<proteinExistence type="predicted"/>
<gene>
    <name evidence="1" type="ORF">LSH36_781g02016</name>
</gene>
<name>A0AAD9MU30_9ANNE</name>